<keyword evidence="2" id="KW-0547">Nucleotide-binding</keyword>
<sequence>MNLNCNRQAGKRTQRGNFTVEFAIVGVFFALLLAFSGDVIIKLSHNGKLDRLSFSLVNMLKERTQFFSEGQDIQLQDVDDLYLIAENSLRRTLGTYEAERFGVVIESLSFRGIGEANSPRSFQFGAYQCQLSLNMTDLEELSVVTSWGRQAPLYRVTLCYQTDNWFGRLVDGDYTRVQSSSVIIGR</sequence>
<evidence type="ECO:0000256" key="1">
    <source>
        <dbReference type="SAM" id="Phobius"/>
    </source>
</evidence>
<feature type="transmembrane region" description="Helical" evidence="1">
    <location>
        <begin position="20"/>
        <end position="41"/>
    </location>
</feature>
<dbReference type="Proteomes" id="UP001155586">
    <property type="component" value="Unassembled WGS sequence"/>
</dbReference>
<keyword evidence="2" id="KW-0067">ATP-binding</keyword>
<dbReference type="Pfam" id="PF16964">
    <property type="entry name" value="TadF"/>
    <property type="match status" value="1"/>
</dbReference>
<name>A0A9X3CCX1_9VIBR</name>
<keyword evidence="3" id="KW-1185">Reference proteome</keyword>
<accession>A0A9X3CCX1</accession>
<evidence type="ECO:0000313" key="2">
    <source>
        <dbReference type="EMBL" id="MCW8333482.1"/>
    </source>
</evidence>
<comment type="caution">
    <text evidence="2">The sequence shown here is derived from an EMBL/GenBank/DDBJ whole genome shotgun (WGS) entry which is preliminary data.</text>
</comment>
<dbReference type="EMBL" id="JAKRRX010000025">
    <property type="protein sequence ID" value="MCW8333482.1"/>
    <property type="molecule type" value="Genomic_DNA"/>
</dbReference>
<gene>
    <name evidence="2" type="ORF">MD483_06555</name>
</gene>
<protein>
    <submittedName>
        <fullName evidence="2">ATP-binding protein</fullName>
    </submittedName>
</protein>
<organism evidence="2 3">
    <name type="scientific">Vibrio paucivorans</name>
    <dbReference type="NCBI Taxonomy" id="2829489"/>
    <lineage>
        <taxon>Bacteria</taxon>
        <taxon>Pseudomonadati</taxon>
        <taxon>Pseudomonadota</taxon>
        <taxon>Gammaproteobacteria</taxon>
        <taxon>Vibrionales</taxon>
        <taxon>Vibrionaceae</taxon>
        <taxon>Vibrio</taxon>
    </lineage>
</organism>
<keyword evidence="1" id="KW-0812">Transmembrane</keyword>
<dbReference type="InterPro" id="IPR031582">
    <property type="entry name" value="TadF"/>
</dbReference>
<keyword evidence="1" id="KW-0472">Membrane</keyword>
<reference evidence="2" key="1">
    <citation type="submission" date="2022-02" db="EMBL/GenBank/DDBJ databases">
        <title>Vibrio sp. nov., a new bacterium isolated from Bohai sea, China.</title>
        <authorList>
            <person name="Yuan Y."/>
        </authorList>
    </citation>
    <scope>NUCLEOTIDE SEQUENCE</scope>
    <source>
        <strain evidence="2">DBSS07</strain>
    </source>
</reference>
<keyword evidence="1" id="KW-1133">Transmembrane helix</keyword>
<proteinExistence type="predicted"/>
<evidence type="ECO:0000313" key="3">
    <source>
        <dbReference type="Proteomes" id="UP001155586"/>
    </source>
</evidence>
<dbReference type="AlphaFoldDB" id="A0A9X3CCX1"/>
<dbReference type="GO" id="GO:0005524">
    <property type="term" value="F:ATP binding"/>
    <property type="evidence" value="ECO:0007669"/>
    <property type="project" value="UniProtKB-KW"/>
</dbReference>